<protein>
    <submittedName>
        <fullName evidence="2">SDR family oxidoreductase</fullName>
    </submittedName>
</protein>
<dbReference type="PANTHER" id="PTHR47129:SF1">
    <property type="entry name" value="NMRA-LIKE DOMAIN-CONTAINING PROTEIN"/>
    <property type="match status" value="1"/>
</dbReference>
<reference evidence="2 3" key="1">
    <citation type="submission" date="2019-05" db="EMBL/GenBank/DDBJ databases">
        <authorList>
            <person name="Lee S.D."/>
        </authorList>
    </citation>
    <scope>NUCLEOTIDE SEQUENCE [LARGE SCALE GENOMIC DNA]</scope>
    <source>
        <strain evidence="2 3">YC2-7</strain>
    </source>
</reference>
<comment type="caution">
    <text evidence="2">The sequence shown here is derived from an EMBL/GenBank/DDBJ whole genome shotgun (WGS) entry which is preliminary data.</text>
</comment>
<keyword evidence="3" id="KW-1185">Reference proteome</keyword>
<reference evidence="2 3" key="2">
    <citation type="submission" date="2020-06" db="EMBL/GenBank/DDBJ databases">
        <title>Antribacter stalactiti gen. nov., sp. nov., a new member of the family Nacardiaceae isolated from a cave.</title>
        <authorList>
            <person name="Kim I.S."/>
        </authorList>
    </citation>
    <scope>NUCLEOTIDE SEQUENCE [LARGE SCALE GENOMIC DNA]</scope>
    <source>
        <strain evidence="2 3">YC2-7</strain>
    </source>
</reference>
<dbReference type="Proteomes" id="UP000535543">
    <property type="component" value="Unassembled WGS sequence"/>
</dbReference>
<dbReference type="Gene3D" id="3.90.25.10">
    <property type="entry name" value="UDP-galactose 4-epimerase, domain 1"/>
    <property type="match status" value="1"/>
</dbReference>
<dbReference type="InterPro" id="IPR008030">
    <property type="entry name" value="NmrA-like"/>
</dbReference>
<dbReference type="RefSeq" id="WP_169591635.1">
    <property type="nucleotide sequence ID" value="NZ_VCQU01000009.1"/>
</dbReference>
<dbReference type="InterPro" id="IPR052718">
    <property type="entry name" value="NmrA-type_oxidoreductase"/>
</dbReference>
<dbReference type="EMBL" id="VCQU01000009">
    <property type="protein sequence ID" value="NMN98048.1"/>
    <property type="molecule type" value="Genomic_DNA"/>
</dbReference>
<dbReference type="InterPro" id="IPR036291">
    <property type="entry name" value="NAD(P)-bd_dom_sf"/>
</dbReference>
<dbReference type="AlphaFoldDB" id="A0A848KJN1"/>
<accession>A0A848KJN1</accession>
<name>A0A848KJN1_9NOCA</name>
<dbReference type="CDD" id="cd05269">
    <property type="entry name" value="TMR_SDR_a"/>
    <property type="match status" value="1"/>
</dbReference>
<sequence>MTIAVTGASGNLGRLVVEAVLARGTEPADVVAVVRDSAKVADLADRGVVVREATYEDPAALKEALAGVDKLLLVSGSDVGQRVEQHANVIRAAADAGVQSIAYTSILDASRSPLALAAEHKATEEILATSGVPYVLLRNGWYWENYTNGLAATVERGVLIGSAGEGKVAGAARADYAEAAAAVLTSEGHDRLVYELGGNERLTYAELAQQLSAVSGEAVRYLNLSAADYVSALEQAGVPSGFASVLADSDVGAAAGALDTDSGDLQRLLGRSSTPVATVLRTALAR</sequence>
<feature type="domain" description="NmrA-like" evidence="1">
    <location>
        <begin position="2"/>
        <end position="245"/>
    </location>
</feature>
<organism evidence="2 3">
    <name type="scientific">Antrihabitans stalactiti</name>
    <dbReference type="NCBI Taxonomy" id="2584121"/>
    <lineage>
        <taxon>Bacteria</taxon>
        <taxon>Bacillati</taxon>
        <taxon>Actinomycetota</taxon>
        <taxon>Actinomycetes</taxon>
        <taxon>Mycobacteriales</taxon>
        <taxon>Nocardiaceae</taxon>
        <taxon>Antrihabitans</taxon>
    </lineage>
</organism>
<gene>
    <name evidence="2" type="ORF">FGL95_23700</name>
</gene>
<dbReference type="SUPFAM" id="SSF51735">
    <property type="entry name" value="NAD(P)-binding Rossmann-fold domains"/>
    <property type="match status" value="1"/>
</dbReference>
<dbReference type="Pfam" id="PF05368">
    <property type="entry name" value="NmrA"/>
    <property type="match status" value="1"/>
</dbReference>
<dbReference type="PANTHER" id="PTHR47129">
    <property type="entry name" value="QUINONE OXIDOREDUCTASE 2"/>
    <property type="match status" value="1"/>
</dbReference>
<evidence type="ECO:0000313" key="2">
    <source>
        <dbReference type="EMBL" id="NMN98048.1"/>
    </source>
</evidence>
<evidence type="ECO:0000313" key="3">
    <source>
        <dbReference type="Proteomes" id="UP000535543"/>
    </source>
</evidence>
<dbReference type="Gene3D" id="3.40.50.720">
    <property type="entry name" value="NAD(P)-binding Rossmann-like Domain"/>
    <property type="match status" value="1"/>
</dbReference>
<proteinExistence type="predicted"/>
<evidence type="ECO:0000259" key="1">
    <source>
        <dbReference type="Pfam" id="PF05368"/>
    </source>
</evidence>